<keyword evidence="4" id="KW-1185">Reference proteome</keyword>
<dbReference type="EMBL" id="CP076607">
    <property type="protein sequence ID" value="QWU14399.1"/>
    <property type="molecule type" value="Genomic_DNA"/>
</dbReference>
<sequence>MGANKEKQNLRYKKVSSRVDKKVRYDGFNKEEVKIIKIHKKYEQFEKELNNFWAYAPRNENNSVAWDKLSEAEISMFEHINKQKEKTLKQIVKYEENGFDVDKIMHIFKQLNIRSVCY</sequence>
<evidence type="ECO:0000313" key="2">
    <source>
        <dbReference type="EMBL" id="SEN49600.1"/>
    </source>
</evidence>
<name>A0A1H8H0P4_9BACL</name>
<protein>
    <submittedName>
        <fullName evidence="2">Uncharacterized protein</fullName>
    </submittedName>
</protein>
<accession>A0A1H8H0P4</accession>
<evidence type="ECO:0000313" key="1">
    <source>
        <dbReference type="EMBL" id="QWU14399.1"/>
    </source>
</evidence>
<reference evidence="1 4" key="2">
    <citation type="submission" date="2021-06" db="EMBL/GenBank/DDBJ databases">
        <title>Whole genome sequence of Paenibacillus sophorae DSM23020 for comparative genomics.</title>
        <authorList>
            <person name="Kim M.-J."/>
            <person name="Lee G."/>
            <person name="Shin J.-H."/>
        </authorList>
    </citation>
    <scope>NUCLEOTIDE SEQUENCE [LARGE SCALE GENOMIC DNA]</scope>
    <source>
        <strain evidence="1 4">DSM 23020</strain>
    </source>
</reference>
<gene>
    <name evidence="1" type="ORF">KP014_21055</name>
    <name evidence="2" type="ORF">SAMN04487895_101708</name>
</gene>
<evidence type="ECO:0000313" key="4">
    <source>
        <dbReference type="Proteomes" id="UP000683429"/>
    </source>
</evidence>
<evidence type="ECO:0000313" key="3">
    <source>
        <dbReference type="Proteomes" id="UP000198809"/>
    </source>
</evidence>
<dbReference type="Proteomes" id="UP000198809">
    <property type="component" value="Unassembled WGS sequence"/>
</dbReference>
<dbReference type="Proteomes" id="UP000683429">
    <property type="component" value="Chromosome"/>
</dbReference>
<dbReference type="AlphaFoldDB" id="A0A1H8H0P4"/>
<dbReference type="EMBL" id="FODH01000001">
    <property type="protein sequence ID" value="SEN49600.1"/>
    <property type="molecule type" value="Genomic_DNA"/>
</dbReference>
<proteinExistence type="predicted"/>
<organism evidence="2 3">
    <name type="scientific">Paenibacillus sophorae</name>
    <dbReference type="NCBI Taxonomy" id="1333845"/>
    <lineage>
        <taxon>Bacteria</taxon>
        <taxon>Bacillati</taxon>
        <taxon>Bacillota</taxon>
        <taxon>Bacilli</taxon>
        <taxon>Bacillales</taxon>
        <taxon>Paenibacillaceae</taxon>
        <taxon>Paenibacillus</taxon>
    </lineage>
</organism>
<reference evidence="2 3" key="1">
    <citation type="submission" date="2016-10" db="EMBL/GenBank/DDBJ databases">
        <authorList>
            <person name="de Groot N.N."/>
        </authorList>
    </citation>
    <scope>NUCLEOTIDE SEQUENCE [LARGE SCALE GENOMIC DNA]</scope>
    <source>
        <strain evidence="2 3">CGMCC 1.10238</strain>
    </source>
</reference>
<dbReference type="OrthoDB" id="9883445at2"/>
<dbReference type="STRING" id="1333845.SAMN04487895_101708"/>
<dbReference type="RefSeq" id="WP_036588422.1">
    <property type="nucleotide sequence ID" value="NZ_CP076607.1"/>
</dbReference>